<dbReference type="OrthoDB" id="1925918at2759"/>
<comment type="caution">
    <text evidence="3">The sequence shown here is derived from an EMBL/GenBank/DDBJ whole genome shotgun (WGS) entry which is preliminary data.</text>
</comment>
<dbReference type="EMBL" id="CM035409">
    <property type="protein sequence ID" value="KAH7439303.1"/>
    <property type="molecule type" value="Genomic_DNA"/>
</dbReference>
<dbReference type="Proteomes" id="UP000825935">
    <property type="component" value="Chromosome 4"/>
</dbReference>
<evidence type="ECO:0000259" key="2">
    <source>
        <dbReference type="PROSITE" id="PS50846"/>
    </source>
</evidence>
<dbReference type="OMA" id="NIDVEEW"/>
<dbReference type="SUPFAM" id="SSF55008">
    <property type="entry name" value="HMA, heavy metal-associated domain"/>
    <property type="match status" value="1"/>
</dbReference>
<feature type="region of interest" description="Disordered" evidence="1">
    <location>
        <begin position="68"/>
        <end position="138"/>
    </location>
</feature>
<proteinExistence type="predicted"/>
<reference evidence="3" key="1">
    <citation type="submission" date="2021-08" db="EMBL/GenBank/DDBJ databases">
        <title>WGS assembly of Ceratopteris richardii.</title>
        <authorList>
            <person name="Marchant D.B."/>
            <person name="Chen G."/>
            <person name="Jenkins J."/>
            <person name="Shu S."/>
            <person name="Leebens-Mack J."/>
            <person name="Grimwood J."/>
            <person name="Schmutz J."/>
            <person name="Soltis P."/>
            <person name="Soltis D."/>
            <person name="Chen Z.-H."/>
        </authorList>
    </citation>
    <scope>NUCLEOTIDE SEQUENCE</scope>
    <source>
        <strain evidence="3">Whitten #5841</strain>
        <tissue evidence="3">Leaf</tissue>
    </source>
</reference>
<evidence type="ECO:0000313" key="3">
    <source>
        <dbReference type="EMBL" id="KAH7439303.1"/>
    </source>
</evidence>
<dbReference type="PROSITE" id="PS50846">
    <property type="entry name" value="HMA_2"/>
    <property type="match status" value="1"/>
</dbReference>
<evidence type="ECO:0000256" key="1">
    <source>
        <dbReference type="SAM" id="MobiDB-lite"/>
    </source>
</evidence>
<sequence length="236" mass="26259">MCILVKVDLACCSGCRKKLCKRLSQIDGVKEVRIREDNSSLLVCGEGLDENEVTRLVKKWKRTSRVEVSAHPQHISSMTTDESAHEPSSNGAPLKPKWQLPSALHPPPTAPDAIEESAGPPSPRTAVMEPPIDSNRSMKGNTLVTERIYEEIEGVKMRTRVMTSKDICTCIRLEETRLIINKQQGIKSSFCREVDVASSLRKQLQEQNPSNISPQVSNDGQVTFLQLHEECSLKLA</sequence>
<accession>A0A8T2V008</accession>
<dbReference type="GO" id="GO:0046872">
    <property type="term" value="F:metal ion binding"/>
    <property type="evidence" value="ECO:0007669"/>
    <property type="project" value="InterPro"/>
</dbReference>
<protein>
    <recommendedName>
        <fullName evidence="2">HMA domain-containing protein</fullName>
    </recommendedName>
</protein>
<dbReference type="InterPro" id="IPR036163">
    <property type="entry name" value="HMA_dom_sf"/>
</dbReference>
<evidence type="ECO:0000313" key="4">
    <source>
        <dbReference type="Proteomes" id="UP000825935"/>
    </source>
</evidence>
<name>A0A8T2V008_CERRI</name>
<dbReference type="AlphaFoldDB" id="A0A8T2V008"/>
<feature type="compositionally biased region" description="Polar residues" evidence="1">
    <location>
        <begin position="74"/>
        <end position="91"/>
    </location>
</feature>
<feature type="domain" description="HMA" evidence="2">
    <location>
        <begin position="1"/>
        <end position="68"/>
    </location>
</feature>
<dbReference type="InterPro" id="IPR006121">
    <property type="entry name" value="HMA_dom"/>
</dbReference>
<gene>
    <name evidence="3" type="ORF">KP509_04G054900</name>
</gene>
<keyword evidence="4" id="KW-1185">Reference proteome</keyword>
<dbReference type="Gene3D" id="3.30.70.100">
    <property type="match status" value="1"/>
</dbReference>
<organism evidence="3 4">
    <name type="scientific">Ceratopteris richardii</name>
    <name type="common">Triangle waterfern</name>
    <dbReference type="NCBI Taxonomy" id="49495"/>
    <lineage>
        <taxon>Eukaryota</taxon>
        <taxon>Viridiplantae</taxon>
        <taxon>Streptophyta</taxon>
        <taxon>Embryophyta</taxon>
        <taxon>Tracheophyta</taxon>
        <taxon>Polypodiopsida</taxon>
        <taxon>Polypodiidae</taxon>
        <taxon>Polypodiales</taxon>
        <taxon>Pteridineae</taxon>
        <taxon>Pteridaceae</taxon>
        <taxon>Parkerioideae</taxon>
        <taxon>Ceratopteris</taxon>
    </lineage>
</organism>